<dbReference type="InterPro" id="IPR036061">
    <property type="entry name" value="CheW-like_dom_sf"/>
</dbReference>
<accession>D3UHB3</accession>
<evidence type="ECO:0000313" key="5">
    <source>
        <dbReference type="Proteomes" id="UP000001522"/>
    </source>
</evidence>
<feature type="domain" description="Response regulatory" evidence="2">
    <location>
        <begin position="191"/>
        <end position="311"/>
    </location>
</feature>
<dbReference type="SMART" id="SM00448">
    <property type="entry name" value="REC"/>
    <property type="match status" value="1"/>
</dbReference>
<dbReference type="GO" id="GO:0006935">
    <property type="term" value="P:chemotaxis"/>
    <property type="evidence" value="ECO:0007669"/>
    <property type="project" value="InterPro"/>
</dbReference>
<dbReference type="Gene3D" id="2.30.30.40">
    <property type="entry name" value="SH3 Domains"/>
    <property type="match status" value="1"/>
</dbReference>
<gene>
    <name evidence="4" type="primary">cheV2</name>
    <name evidence="4" type="ordered locus">HMU06240</name>
</gene>
<dbReference type="AlphaFoldDB" id="D3UHB3"/>
<name>D3UHB3_HELM1</name>
<dbReference type="EMBL" id="FN555004">
    <property type="protein sequence ID" value="CBG39885.1"/>
    <property type="molecule type" value="Genomic_DNA"/>
</dbReference>
<reference evidence="4 5" key="1">
    <citation type="journal article" date="2010" name="BMC Genomics">
        <title>Comparative genomics and proteomics of Helicobacter mustelae, an ulcerogenic and carcinogenic gastric pathogen.</title>
        <authorList>
            <person name="O'Toole P.W."/>
            <person name="Snelling W.J."/>
            <person name="Canchaya C."/>
            <person name="Forde B.M."/>
            <person name="Hardie K.R."/>
            <person name="Josenhans C."/>
            <person name="Graham R.L.J."/>
            <person name="McMullan G."/>
            <person name="Parkhill J."/>
            <person name="Belda E."/>
            <person name="Bentley S.D."/>
        </authorList>
    </citation>
    <scope>NUCLEOTIDE SEQUENCE [LARGE SCALE GENOMIC DNA]</scope>
    <source>
        <strain evidence="5">ATCC 43772 / LMG 18044 / NCTC 12198 / 12198</strain>
    </source>
</reference>
<dbReference type="InterPro" id="IPR001789">
    <property type="entry name" value="Sig_transdc_resp-reg_receiver"/>
</dbReference>
<dbReference type="CDD" id="cd00588">
    <property type="entry name" value="CheW_like"/>
    <property type="match status" value="1"/>
</dbReference>
<dbReference type="SMART" id="SM00260">
    <property type="entry name" value="CheW"/>
    <property type="match status" value="1"/>
</dbReference>
<dbReference type="Gene3D" id="2.40.50.180">
    <property type="entry name" value="CheA-289, Domain 4"/>
    <property type="match status" value="1"/>
</dbReference>
<evidence type="ECO:0000259" key="3">
    <source>
        <dbReference type="PROSITE" id="PS50851"/>
    </source>
</evidence>
<organism evidence="4 5">
    <name type="scientific">Helicobacter mustelae (strain ATCC 43772 / CCUG 25715 / CIP 103759 / LMG 18044 / NCTC 12198 / R85-136P)</name>
    <name type="common">Campylobacter mustelae</name>
    <dbReference type="NCBI Taxonomy" id="679897"/>
    <lineage>
        <taxon>Bacteria</taxon>
        <taxon>Pseudomonadati</taxon>
        <taxon>Campylobacterota</taxon>
        <taxon>Epsilonproteobacteria</taxon>
        <taxon>Campylobacterales</taxon>
        <taxon>Helicobacteraceae</taxon>
        <taxon>Helicobacter</taxon>
    </lineage>
</organism>
<dbReference type="PROSITE" id="PS50110">
    <property type="entry name" value="RESPONSE_REGULATORY"/>
    <property type="match status" value="1"/>
</dbReference>
<dbReference type="SUPFAM" id="SSF52172">
    <property type="entry name" value="CheY-like"/>
    <property type="match status" value="1"/>
</dbReference>
<sequence>MAEIETMLHTKNEAQFLCFLVDEDEPGAQLYGINVFKIREVIYQEDPLTLTEGLENSIILGSLTIRNEIIPIIDVGRWLHYNSQEIERDLRPFSINVPKSLVVVCSFSRCTVGLKIAHVKHIIQRNWEQVQAGSENGIKEDDKIIATTRYDDDSIVHILDAEKMLYNAFSLFNERNEFQMQGLKTIRSNKLILIAEDSKSATKSLEIILERMGLKCICFGNGDLLLQYLKNCEFPESIGAVITDLEMPVTSGFEVLKQIKNSEVFHALPVIVNSSMHNDANVDAARDFGAFAFITKSEPSEIYKYLHLILEES</sequence>
<dbReference type="Gene3D" id="3.40.50.2300">
    <property type="match status" value="1"/>
</dbReference>
<evidence type="ECO:0000256" key="1">
    <source>
        <dbReference type="PROSITE-ProRule" id="PRU00169"/>
    </source>
</evidence>
<dbReference type="HOGENOM" id="CLU_048995_0_0_7"/>
<dbReference type="SUPFAM" id="SSF50341">
    <property type="entry name" value="CheW-like"/>
    <property type="match status" value="1"/>
</dbReference>
<evidence type="ECO:0000259" key="2">
    <source>
        <dbReference type="PROSITE" id="PS50110"/>
    </source>
</evidence>
<dbReference type="GO" id="GO:0000160">
    <property type="term" value="P:phosphorelay signal transduction system"/>
    <property type="evidence" value="ECO:0007669"/>
    <property type="project" value="InterPro"/>
</dbReference>
<proteinExistence type="predicted"/>
<dbReference type="InterPro" id="IPR011006">
    <property type="entry name" value="CheY-like_superfamily"/>
</dbReference>
<dbReference type="InterPro" id="IPR002545">
    <property type="entry name" value="CheW-lke_dom"/>
</dbReference>
<dbReference type="KEGG" id="hms:HMU06240"/>
<dbReference type="STRING" id="679897.HMU06240"/>
<protein>
    <submittedName>
        <fullName evidence="4">Putative chemotaxis protein CheV2 similar to H. pylori CheV2/HP0616</fullName>
    </submittedName>
</protein>
<dbReference type="PANTHER" id="PTHR47233:SF3">
    <property type="entry name" value="CHEMOTAXIS PROTEIN CHEV"/>
    <property type="match status" value="1"/>
</dbReference>
<dbReference type="InterPro" id="IPR024181">
    <property type="entry name" value="Chemotax_regulator_CheV"/>
</dbReference>
<keyword evidence="1" id="KW-0597">Phosphoprotein</keyword>
<dbReference type="RefSeq" id="WP_013022968.1">
    <property type="nucleotide sequence ID" value="NC_013949.1"/>
</dbReference>
<dbReference type="PANTHER" id="PTHR47233">
    <property type="entry name" value="CHEMOTAXIS PROTEIN CHEV"/>
    <property type="match status" value="1"/>
</dbReference>
<evidence type="ECO:0000313" key="4">
    <source>
        <dbReference type="EMBL" id="CBG39885.1"/>
    </source>
</evidence>
<dbReference type="eggNOG" id="COG0835">
    <property type="taxonomic scope" value="Bacteria"/>
</dbReference>
<dbReference type="Pfam" id="PF01584">
    <property type="entry name" value="CheW"/>
    <property type="match status" value="1"/>
</dbReference>
<dbReference type="Proteomes" id="UP000001522">
    <property type="component" value="Chromosome"/>
</dbReference>
<feature type="domain" description="CheW-like" evidence="3">
    <location>
        <begin position="13"/>
        <end position="170"/>
    </location>
</feature>
<feature type="modified residue" description="4-aspartylphosphate" evidence="1">
    <location>
        <position position="244"/>
    </location>
</feature>
<dbReference type="Pfam" id="PF00072">
    <property type="entry name" value="Response_reg"/>
    <property type="match status" value="1"/>
</dbReference>
<keyword evidence="5" id="KW-1185">Reference proteome</keyword>
<dbReference type="eggNOG" id="COG0784">
    <property type="taxonomic scope" value="Bacteria"/>
</dbReference>
<dbReference type="PROSITE" id="PS50851">
    <property type="entry name" value="CHEW"/>
    <property type="match status" value="1"/>
</dbReference>
<dbReference type="PIRSF" id="PIRSF002867">
    <property type="entry name" value="CheV"/>
    <property type="match status" value="1"/>
</dbReference>
<dbReference type="CDD" id="cd00156">
    <property type="entry name" value="REC"/>
    <property type="match status" value="1"/>
</dbReference>